<protein>
    <submittedName>
        <fullName evidence="1">Uncharacterized protein</fullName>
    </submittedName>
</protein>
<dbReference type="EMBL" id="BMAT01007307">
    <property type="protein sequence ID" value="GFR61840.1"/>
    <property type="molecule type" value="Genomic_DNA"/>
</dbReference>
<name>A0AAV4EM94_9GAST</name>
<organism evidence="1 2">
    <name type="scientific">Elysia marginata</name>
    <dbReference type="NCBI Taxonomy" id="1093978"/>
    <lineage>
        <taxon>Eukaryota</taxon>
        <taxon>Metazoa</taxon>
        <taxon>Spiralia</taxon>
        <taxon>Lophotrochozoa</taxon>
        <taxon>Mollusca</taxon>
        <taxon>Gastropoda</taxon>
        <taxon>Heterobranchia</taxon>
        <taxon>Euthyneura</taxon>
        <taxon>Panpulmonata</taxon>
        <taxon>Sacoglossa</taxon>
        <taxon>Placobranchoidea</taxon>
        <taxon>Plakobranchidae</taxon>
        <taxon>Elysia</taxon>
    </lineage>
</organism>
<evidence type="ECO:0000313" key="1">
    <source>
        <dbReference type="EMBL" id="GFR61840.1"/>
    </source>
</evidence>
<dbReference type="AlphaFoldDB" id="A0AAV4EM94"/>
<comment type="caution">
    <text evidence="1">The sequence shown here is derived from an EMBL/GenBank/DDBJ whole genome shotgun (WGS) entry which is preliminary data.</text>
</comment>
<evidence type="ECO:0000313" key="2">
    <source>
        <dbReference type="Proteomes" id="UP000762676"/>
    </source>
</evidence>
<proteinExistence type="predicted"/>
<dbReference type="Proteomes" id="UP000762676">
    <property type="component" value="Unassembled WGS sequence"/>
</dbReference>
<reference evidence="1 2" key="1">
    <citation type="journal article" date="2021" name="Elife">
        <title>Chloroplast acquisition without the gene transfer in kleptoplastic sea slugs, Plakobranchus ocellatus.</title>
        <authorList>
            <person name="Maeda T."/>
            <person name="Takahashi S."/>
            <person name="Yoshida T."/>
            <person name="Shimamura S."/>
            <person name="Takaki Y."/>
            <person name="Nagai Y."/>
            <person name="Toyoda A."/>
            <person name="Suzuki Y."/>
            <person name="Arimoto A."/>
            <person name="Ishii H."/>
            <person name="Satoh N."/>
            <person name="Nishiyama T."/>
            <person name="Hasebe M."/>
            <person name="Maruyama T."/>
            <person name="Minagawa J."/>
            <person name="Obokata J."/>
            <person name="Shigenobu S."/>
        </authorList>
    </citation>
    <scope>NUCLEOTIDE SEQUENCE [LARGE SCALE GENOMIC DNA]</scope>
</reference>
<accession>A0AAV4EM94</accession>
<keyword evidence="2" id="KW-1185">Reference proteome</keyword>
<gene>
    <name evidence="1" type="ORF">ElyMa_003568200</name>
</gene>
<sequence length="144" mass="16353">MRIEHKTIVLACNQLTSKREFANRNDSLRSNLIPSLPQETITTPASCSTCVLHTITSKGEHRHSVFRFFFTRKTSSKLCPNKLIIEAQLLFAAGLPYGLFLHREATPRMERFTLAFHAQLYGKISSLNLVANANYGLRAIYQQL</sequence>